<protein>
    <submittedName>
        <fullName evidence="4">Glycosyltransferase</fullName>
    </submittedName>
</protein>
<evidence type="ECO:0000313" key="4">
    <source>
        <dbReference type="EMBL" id="UZH55634.1"/>
    </source>
</evidence>
<evidence type="ECO:0000256" key="1">
    <source>
        <dbReference type="ARBA" id="ARBA00022679"/>
    </source>
</evidence>
<dbReference type="Gene3D" id="3.90.550.10">
    <property type="entry name" value="Spore Coat Polysaccharide Biosynthesis Protein SpsA, Chain A"/>
    <property type="match status" value="1"/>
</dbReference>
<dbReference type="Proteomes" id="UP001163981">
    <property type="component" value="Chromosome"/>
</dbReference>
<feature type="domain" description="Glycosyltransferase 2-like" evidence="2">
    <location>
        <begin position="3"/>
        <end position="135"/>
    </location>
</feature>
<keyword evidence="1" id="KW-0808">Transferase</keyword>
<dbReference type="InterPro" id="IPR050834">
    <property type="entry name" value="Glycosyltransf_2"/>
</dbReference>
<dbReference type="Pfam" id="PF00535">
    <property type="entry name" value="Glycos_transf_2"/>
    <property type="match status" value="1"/>
</dbReference>
<dbReference type="EMBL" id="CP069620">
    <property type="protein sequence ID" value="UZH55634.1"/>
    <property type="molecule type" value="Genomic_DNA"/>
</dbReference>
<proteinExistence type="predicted"/>
<gene>
    <name evidence="4" type="ORF">JRG66_01680</name>
</gene>
<dbReference type="SUPFAM" id="SSF53448">
    <property type="entry name" value="Nucleotide-diphospho-sugar transferases"/>
    <property type="match status" value="1"/>
</dbReference>
<sequence>MITIIYPFRNRDLIRVENSFLSLKEQTCNKFEVEFVDYGSNEKTAGKVRELCAKFSFVNYSYCYTQFQPWNKSRALNSVIKSLESEYCFVADVDIIFHPQFIEKAIQLQDGYRSTYFQVGFLSEGAKILPNHFSTGNYRKSTREATGLSMFPVKLLQELRGFDEFYHFWGAEDTDMHVRLENAGYEVHFYDKEILLLHQWHVSYRSAEEKVLTENLQIKGIVQLNHQYLQNTRVIKRIHANPKTWGEVMNATQLKSLMNQPFTFKLDNDKKKVDALIYGQLPQLLKGNFKVQIREQSISRSINFHLKRIAGKKAPEFYSLKEVNDLVLSHLISFYRDCPYIFKVNRKTGTIIFGIINS</sequence>
<organism evidence="4 5">
    <name type="scientific">Salinimicrobium tongyeongense</name>
    <dbReference type="NCBI Taxonomy" id="2809707"/>
    <lineage>
        <taxon>Bacteria</taxon>
        <taxon>Pseudomonadati</taxon>
        <taxon>Bacteroidota</taxon>
        <taxon>Flavobacteriia</taxon>
        <taxon>Flavobacteriales</taxon>
        <taxon>Flavobacteriaceae</taxon>
        <taxon>Salinimicrobium</taxon>
    </lineage>
</organism>
<accession>A0ABY6NRU8</accession>
<dbReference type="Pfam" id="PF02709">
    <property type="entry name" value="Glyco_transf_7C"/>
    <property type="match status" value="1"/>
</dbReference>
<evidence type="ECO:0000259" key="2">
    <source>
        <dbReference type="Pfam" id="PF00535"/>
    </source>
</evidence>
<feature type="domain" description="Galactosyltransferase C-terminal" evidence="3">
    <location>
        <begin position="140"/>
        <end position="194"/>
    </location>
</feature>
<keyword evidence="5" id="KW-1185">Reference proteome</keyword>
<dbReference type="PANTHER" id="PTHR43685">
    <property type="entry name" value="GLYCOSYLTRANSFERASE"/>
    <property type="match status" value="1"/>
</dbReference>
<evidence type="ECO:0000259" key="3">
    <source>
        <dbReference type="Pfam" id="PF02709"/>
    </source>
</evidence>
<dbReference type="PANTHER" id="PTHR43685:SF2">
    <property type="entry name" value="GLYCOSYLTRANSFERASE 2-LIKE DOMAIN-CONTAINING PROTEIN"/>
    <property type="match status" value="1"/>
</dbReference>
<reference evidence="4" key="1">
    <citation type="submission" date="2021-02" db="EMBL/GenBank/DDBJ databases">
        <title>Salinimicrobium sp. nov. isolated from seawater in Tongyeong, Republic of Korea.</title>
        <authorList>
            <person name="Lee S.-J."/>
        </authorList>
    </citation>
    <scope>NUCLEOTIDE SEQUENCE</scope>
    <source>
        <strain evidence="4">HN-2-9-2</strain>
    </source>
</reference>
<evidence type="ECO:0000313" key="5">
    <source>
        <dbReference type="Proteomes" id="UP001163981"/>
    </source>
</evidence>
<dbReference type="InterPro" id="IPR029044">
    <property type="entry name" value="Nucleotide-diphossugar_trans"/>
</dbReference>
<dbReference type="InterPro" id="IPR001173">
    <property type="entry name" value="Glyco_trans_2-like"/>
</dbReference>
<dbReference type="RefSeq" id="WP_265164019.1">
    <property type="nucleotide sequence ID" value="NZ_CP069620.1"/>
</dbReference>
<name>A0ABY6NRU8_9FLAO</name>
<dbReference type="InterPro" id="IPR027791">
    <property type="entry name" value="Galactosyl_T_C"/>
</dbReference>